<evidence type="ECO:0000259" key="2">
    <source>
        <dbReference type="Pfam" id="PF08237"/>
    </source>
</evidence>
<dbReference type="InterPro" id="IPR013228">
    <property type="entry name" value="PE-PPE_C"/>
</dbReference>
<name>A0AAI8TQ10_MYCME</name>
<dbReference type="Pfam" id="PF08237">
    <property type="entry name" value="PE-PPE"/>
    <property type="match status" value="1"/>
</dbReference>
<evidence type="ECO:0000313" key="4">
    <source>
        <dbReference type="Proteomes" id="UP001241092"/>
    </source>
</evidence>
<gene>
    <name evidence="3" type="ORF">hbim_00649</name>
</gene>
<dbReference type="Proteomes" id="UP001241092">
    <property type="component" value="Chromosome"/>
</dbReference>
<feature type="domain" description="PE-PPE" evidence="2">
    <location>
        <begin position="252"/>
        <end position="302"/>
    </location>
</feature>
<dbReference type="EMBL" id="AP027452">
    <property type="protein sequence ID" value="BDY26734.1"/>
    <property type="molecule type" value="Genomic_DNA"/>
</dbReference>
<accession>A0AAI8TQ10</accession>
<sequence length="394" mass="41497">MARHRAARTRKIRTLMAGGVALATVPAVAAVAATQPESVAGVRLAALVIGASSTNPGGDGVADFYGGRFQQDPTVVANFFTGPAGIYRAIQANQGDDDTVVLASGWGAANASALLSYHKLTGDPVVTSPQLYVLDNNVARPNGGFGTRYPIFALIGVNPVPTPTDPGVDVIDVGYEYDINGNTPAYVLNPVSTANSLATYFDNRLNQTSVDLPVTDDGELDLSDSECDAACQTDIADGKETTVHLDTGETVVIKKVDSTTYISYRTEGLPLLQPLRTYGGDVGNTIADASEPALKAAVDYGYPDNDALANPDKYVPARLVPTRKETETFVRDFTAGVQQGARPLVRTSLYFSPKTRTSERSRGSRRPVAGLVKSVAERVDALAKKLSDGVTGGI</sequence>
<evidence type="ECO:0000313" key="3">
    <source>
        <dbReference type="EMBL" id="BDY26734.1"/>
    </source>
</evidence>
<evidence type="ECO:0000256" key="1">
    <source>
        <dbReference type="SAM" id="SignalP"/>
    </source>
</evidence>
<keyword evidence="1" id="KW-0732">Signal</keyword>
<reference evidence="3" key="1">
    <citation type="submission" date="2023-03" db="EMBL/GenBank/DDBJ databases">
        <title>Draft genome sequence of a Mycolicibacterium mageritense strain H4_3_1 isolated from a hybrid biological-inorganic system reactor.</title>
        <authorList>
            <person name="Feng X."/>
            <person name="Kazama D."/>
            <person name="Sato K."/>
            <person name="Kobayashi H."/>
        </authorList>
    </citation>
    <scope>NUCLEOTIDE SEQUENCE</scope>
    <source>
        <strain evidence="3">H4_3_1</strain>
    </source>
</reference>
<feature type="chain" id="PRO_5042590582" description="PE-PPE domain-containing protein" evidence="1">
    <location>
        <begin position="30"/>
        <end position="394"/>
    </location>
</feature>
<feature type="signal peptide" evidence="1">
    <location>
        <begin position="1"/>
        <end position="29"/>
    </location>
</feature>
<proteinExistence type="predicted"/>
<dbReference type="RefSeq" id="WP_286213469.1">
    <property type="nucleotide sequence ID" value="NZ_AP027452.1"/>
</dbReference>
<protein>
    <recommendedName>
        <fullName evidence="2">PE-PPE domain-containing protein</fullName>
    </recommendedName>
</protein>
<organism evidence="3 4">
    <name type="scientific">Mycolicibacterium mageritense</name>
    <name type="common">Mycobacterium mageritense</name>
    <dbReference type="NCBI Taxonomy" id="53462"/>
    <lineage>
        <taxon>Bacteria</taxon>
        <taxon>Bacillati</taxon>
        <taxon>Actinomycetota</taxon>
        <taxon>Actinomycetes</taxon>
        <taxon>Mycobacteriales</taxon>
        <taxon>Mycobacteriaceae</taxon>
        <taxon>Mycolicibacterium</taxon>
    </lineage>
</organism>
<dbReference type="AlphaFoldDB" id="A0AAI8TQ10"/>